<gene>
    <name evidence="2" type="ORF">V6N12_053280</name>
</gene>
<evidence type="ECO:0000256" key="1">
    <source>
        <dbReference type="SAM" id="MobiDB-lite"/>
    </source>
</evidence>
<dbReference type="PANTHER" id="PTHR34468">
    <property type="entry name" value="MICROTUBULE-ASSOCIATED FUTSCH-LIKE PROTEIN"/>
    <property type="match status" value="1"/>
</dbReference>
<dbReference type="EMBL" id="JBBPBM010000034">
    <property type="protein sequence ID" value="KAK8531820.1"/>
    <property type="molecule type" value="Genomic_DNA"/>
</dbReference>
<proteinExistence type="predicted"/>
<feature type="compositionally biased region" description="Polar residues" evidence="1">
    <location>
        <begin position="246"/>
        <end position="259"/>
    </location>
</feature>
<feature type="compositionally biased region" description="Basic and acidic residues" evidence="1">
    <location>
        <begin position="221"/>
        <end position="232"/>
    </location>
</feature>
<accession>A0ABR2D7Y2</accession>
<feature type="compositionally biased region" description="Low complexity" evidence="1">
    <location>
        <begin position="267"/>
        <end position="286"/>
    </location>
</feature>
<feature type="region of interest" description="Disordered" evidence="1">
    <location>
        <begin position="203"/>
        <end position="356"/>
    </location>
</feature>
<dbReference type="PANTHER" id="PTHR34468:SF2">
    <property type="entry name" value="MICROTUBULE-ASSOCIATED FUTSCH-LIKE PROTEIN"/>
    <property type="match status" value="1"/>
</dbReference>
<evidence type="ECO:0000313" key="2">
    <source>
        <dbReference type="EMBL" id="KAK8531820.1"/>
    </source>
</evidence>
<protein>
    <submittedName>
        <fullName evidence="2">Uncharacterized protein</fullName>
    </submittedName>
</protein>
<feature type="compositionally biased region" description="Polar residues" evidence="1">
    <location>
        <begin position="203"/>
        <end position="217"/>
    </location>
</feature>
<name>A0ABR2D7Y2_9ROSI</name>
<feature type="region of interest" description="Disordered" evidence="1">
    <location>
        <begin position="1"/>
        <end position="126"/>
    </location>
</feature>
<evidence type="ECO:0000313" key="3">
    <source>
        <dbReference type="Proteomes" id="UP001472677"/>
    </source>
</evidence>
<keyword evidence="3" id="KW-1185">Reference proteome</keyword>
<comment type="caution">
    <text evidence="2">The sequence shown here is derived from an EMBL/GenBank/DDBJ whole genome shotgun (WGS) entry which is preliminary data.</text>
</comment>
<reference evidence="2 3" key="1">
    <citation type="journal article" date="2024" name="G3 (Bethesda)">
        <title>Genome assembly of Hibiscus sabdariffa L. provides insights into metabolisms of medicinal natural products.</title>
        <authorList>
            <person name="Kim T."/>
        </authorList>
    </citation>
    <scope>NUCLEOTIDE SEQUENCE [LARGE SCALE GENOMIC DNA]</scope>
    <source>
        <strain evidence="2">TK-2024</strain>
        <tissue evidence="2">Old leaves</tissue>
    </source>
</reference>
<feature type="compositionally biased region" description="Low complexity" evidence="1">
    <location>
        <begin position="294"/>
        <end position="304"/>
    </location>
</feature>
<feature type="compositionally biased region" description="Basic and acidic residues" evidence="1">
    <location>
        <begin position="305"/>
        <end position="332"/>
    </location>
</feature>
<dbReference type="Proteomes" id="UP001472677">
    <property type="component" value="Unassembled WGS sequence"/>
</dbReference>
<feature type="compositionally biased region" description="Polar residues" evidence="1">
    <location>
        <begin position="108"/>
        <end position="124"/>
    </location>
</feature>
<organism evidence="2 3">
    <name type="scientific">Hibiscus sabdariffa</name>
    <name type="common">roselle</name>
    <dbReference type="NCBI Taxonomy" id="183260"/>
    <lineage>
        <taxon>Eukaryota</taxon>
        <taxon>Viridiplantae</taxon>
        <taxon>Streptophyta</taxon>
        <taxon>Embryophyta</taxon>
        <taxon>Tracheophyta</taxon>
        <taxon>Spermatophyta</taxon>
        <taxon>Magnoliopsida</taxon>
        <taxon>eudicotyledons</taxon>
        <taxon>Gunneridae</taxon>
        <taxon>Pentapetalae</taxon>
        <taxon>rosids</taxon>
        <taxon>malvids</taxon>
        <taxon>Malvales</taxon>
        <taxon>Malvaceae</taxon>
        <taxon>Malvoideae</taxon>
        <taxon>Hibiscus</taxon>
    </lineage>
</organism>
<sequence length="493" mass="53298">MEDAVKEQQSAAQIPGSAGKSKLRYPLRSSIKPKESPSAVDLSNSSSSRRGRATPSVSKSVGVLDLSKEKLGKPPRRLSIPTKSTVTPSPKFVGTTPPIYEGRAKKSANGQGKSDTPLSDASRSSTRRRFNMLSSASYWLSQIKLSESASKHSVSLGFFKLALEAGCEPLQKMRDELNSYIRRHNLGESEEAIKELLERYNVSENSDQPQVSETCSQVPDEGTRSSDDEIHRVSPSAGARRLKPKSLNTDVAQVSSMAKSSKDATPKNNAATRNRSSNKNSSNSRSVSDTTWSRKPQTRTQKTTTKQEHVKGKEKTNRQGAKSDNKEGKDIILDQVSPSTAAETVEEENKENMDVPLTEESNLSGVDVGQAVLSFDINGNDRETAAADVLAGICGSLSSIAMSSCITSSADPGESYHHDRKCPKVDQGINARFSLARLAKCLGLNLIHPRNRNMGTSMCDDANGGESDMEDASVLESSVVCTHKMGSLEVFDP</sequence>